<reference evidence="5" key="1">
    <citation type="submission" date="2020-12" db="EMBL/GenBank/DDBJ databases">
        <title>Geomonas sp. Red875, isolated from river sediment.</title>
        <authorList>
            <person name="Xu Z."/>
            <person name="Zhang Z."/>
            <person name="Masuda Y."/>
            <person name="Itoh H."/>
            <person name="Senoo K."/>
        </authorList>
    </citation>
    <scope>NUCLEOTIDE SEQUENCE</scope>
    <source>
        <strain evidence="5">Red875</strain>
    </source>
</reference>
<evidence type="ECO:0000256" key="3">
    <source>
        <dbReference type="ARBA" id="ARBA00023014"/>
    </source>
</evidence>
<dbReference type="EMBL" id="JAEMHM010000002">
    <property type="protein sequence ID" value="MBJ6723626.1"/>
    <property type="molecule type" value="Genomic_DNA"/>
</dbReference>
<accession>A0A8J7J5D9</accession>
<comment type="caution">
    <text evidence="5">The sequence shown here is derived from an EMBL/GenBank/DDBJ whole genome shotgun (WGS) entry which is preliminary data.</text>
</comment>
<name>A0A8J7J5D9_9BACT</name>
<evidence type="ECO:0000313" key="5">
    <source>
        <dbReference type="EMBL" id="MBJ6723626.1"/>
    </source>
</evidence>
<dbReference type="SUPFAM" id="SSF46548">
    <property type="entry name" value="alpha-helical ferredoxin"/>
    <property type="match status" value="1"/>
</dbReference>
<dbReference type="PROSITE" id="PS00198">
    <property type="entry name" value="4FE4S_FER_1"/>
    <property type="match status" value="1"/>
</dbReference>
<dbReference type="PANTHER" id="PTHR40447">
    <property type="entry name" value="ANAEROBIC SULFITE REDUCTASE SUBUNIT A"/>
    <property type="match status" value="1"/>
</dbReference>
<feature type="domain" description="4Fe-4S ferredoxin-type" evidence="4">
    <location>
        <begin position="284"/>
        <end position="312"/>
    </location>
</feature>
<keyword evidence="6" id="KW-1185">Reference proteome</keyword>
<dbReference type="GO" id="GO:0051536">
    <property type="term" value="F:iron-sulfur cluster binding"/>
    <property type="evidence" value="ECO:0007669"/>
    <property type="project" value="UniProtKB-KW"/>
</dbReference>
<dbReference type="PANTHER" id="PTHR40447:SF1">
    <property type="entry name" value="ANAEROBIC SULFITE REDUCTASE SUBUNIT A"/>
    <property type="match status" value="1"/>
</dbReference>
<keyword evidence="1" id="KW-0479">Metal-binding</keyword>
<evidence type="ECO:0000256" key="1">
    <source>
        <dbReference type="ARBA" id="ARBA00022723"/>
    </source>
</evidence>
<feature type="domain" description="4Fe-4S ferredoxin-type" evidence="4">
    <location>
        <begin position="204"/>
        <end position="236"/>
    </location>
</feature>
<keyword evidence="2" id="KW-0408">Iron</keyword>
<keyword evidence="3" id="KW-0411">Iron-sulfur</keyword>
<organism evidence="5 6">
    <name type="scientific">Geomesophilobacter sediminis</name>
    <dbReference type="NCBI Taxonomy" id="2798584"/>
    <lineage>
        <taxon>Bacteria</taxon>
        <taxon>Pseudomonadati</taxon>
        <taxon>Thermodesulfobacteriota</taxon>
        <taxon>Desulfuromonadia</taxon>
        <taxon>Geobacterales</taxon>
        <taxon>Geobacteraceae</taxon>
        <taxon>Geomesophilobacter</taxon>
    </lineage>
</organism>
<proteinExistence type="predicted"/>
<dbReference type="AlphaFoldDB" id="A0A8J7J5D9"/>
<dbReference type="PROSITE" id="PS51379">
    <property type="entry name" value="4FE4S_FER_2"/>
    <property type="match status" value="2"/>
</dbReference>
<dbReference type="GO" id="GO:0046872">
    <property type="term" value="F:metal ion binding"/>
    <property type="evidence" value="ECO:0007669"/>
    <property type="project" value="UniProtKB-KW"/>
</dbReference>
<dbReference type="InterPro" id="IPR017900">
    <property type="entry name" value="4Fe4S_Fe_S_CS"/>
</dbReference>
<dbReference type="Pfam" id="PF17179">
    <property type="entry name" value="Fer4_22"/>
    <property type="match status" value="1"/>
</dbReference>
<dbReference type="InterPro" id="IPR017896">
    <property type="entry name" value="4Fe4S_Fe-S-bd"/>
</dbReference>
<dbReference type="Proteomes" id="UP000636888">
    <property type="component" value="Unassembled WGS sequence"/>
</dbReference>
<evidence type="ECO:0000256" key="2">
    <source>
        <dbReference type="ARBA" id="ARBA00023004"/>
    </source>
</evidence>
<sequence length="336" mass="37290">MRMSWLPQGHLEAFLNLLEPYGTVHGPTVLENGVTALAPITSPDDLELKYRHTLIPPKKYLLPFRDPILTLNDGCYRPAPPVAPNLVLFGLHRCDLQAISYLDRVFLGDDPDPNYAGRRERLTLVGLSCEPDDFCYCDPAQPAAVDLFLDQAENGFLVTPHSPRGEKIMSEGTGLFLSSDHLPSLLVPLAPPPTPQDPELRFSDNPLWEEYARICLSCGACSACCPTCYCFDVREYPSLDHGGNRLREWDNCLFKKHGEVAGGDFRRSRLDRLRYRFLHKYCGFSPLQGVTSCVGCGRCAKACPVGIDLRNVLEVTYRGAEPATTRDQATGTGEVS</sequence>
<gene>
    <name evidence="5" type="ORF">JFN93_02785</name>
</gene>
<evidence type="ECO:0000259" key="4">
    <source>
        <dbReference type="PROSITE" id="PS51379"/>
    </source>
</evidence>
<evidence type="ECO:0000313" key="6">
    <source>
        <dbReference type="Proteomes" id="UP000636888"/>
    </source>
</evidence>
<protein>
    <submittedName>
        <fullName evidence="5">4Fe-4S dicluster domain-containing protein</fullName>
    </submittedName>
</protein>
<dbReference type="RefSeq" id="WP_199382466.1">
    <property type="nucleotide sequence ID" value="NZ_JAEMHM010000002.1"/>
</dbReference>